<dbReference type="RefSeq" id="WP_036890150.1">
    <property type="nucleotide sequence ID" value="NZ_JQJC01000021.1"/>
</dbReference>
<dbReference type="InterPro" id="IPR045851">
    <property type="entry name" value="AMP-bd_C_sf"/>
</dbReference>
<dbReference type="SUPFAM" id="SSF56801">
    <property type="entry name" value="Acetyl-CoA synthetase-like"/>
    <property type="match status" value="1"/>
</dbReference>
<dbReference type="InterPro" id="IPR020845">
    <property type="entry name" value="AMP-binding_CS"/>
</dbReference>
<evidence type="ECO:0000259" key="4">
    <source>
        <dbReference type="Pfam" id="PF00501"/>
    </source>
</evidence>
<feature type="domain" description="AMP-dependent synthetase/ligase" evidence="4">
    <location>
        <begin position="12"/>
        <end position="414"/>
    </location>
</feature>
<dbReference type="InterPro" id="IPR000873">
    <property type="entry name" value="AMP-dep_synth/lig_dom"/>
</dbReference>
<keyword evidence="5" id="KW-0436">Ligase</keyword>
<dbReference type="Gene3D" id="3.30.300.30">
    <property type="match status" value="1"/>
</dbReference>
<evidence type="ECO:0000256" key="1">
    <source>
        <dbReference type="ARBA" id="ARBA00022741"/>
    </source>
</evidence>
<evidence type="ECO:0000256" key="2">
    <source>
        <dbReference type="ARBA" id="ARBA00022840"/>
    </source>
</evidence>
<dbReference type="PROSITE" id="PS00455">
    <property type="entry name" value="AMP_BINDING"/>
    <property type="match status" value="1"/>
</dbReference>
<dbReference type="Proteomes" id="UP000030136">
    <property type="component" value="Unassembled WGS sequence"/>
</dbReference>
<keyword evidence="1" id="KW-0547">Nucleotide-binding</keyword>
<dbReference type="InterPro" id="IPR042099">
    <property type="entry name" value="ANL_N_sf"/>
</dbReference>
<organism evidence="5 6">
    <name type="scientific">Porphyromonas crevioricanis</name>
    <dbReference type="NCBI Taxonomy" id="393921"/>
    <lineage>
        <taxon>Bacteria</taxon>
        <taxon>Pseudomonadati</taxon>
        <taxon>Bacteroidota</taxon>
        <taxon>Bacteroidia</taxon>
        <taxon>Bacteroidales</taxon>
        <taxon>Porphyromonadaceae</taxon>
        <taxon>Porphyromonas</taxon>
    </lineage>
</organism>
<accession>A0AB34PET8</accession>
<dbReference type="GO" id="GO:0004467">
    <property type="term" value="F:long-chain fatty acid-CoA ligase activity"/>
    <property type="evidence" value="ECO:0007669"/>
    <property type="project" value="UniProtKB-EC"/>
</dbReference>
<protein>
    <submittedName>
        <fullName evidence="5">Long-chain fatty acid--CoA ligase</fullName>
    </submittedName>
</protein>
<gene>
    <name evidence="5" type="ORF">HQ38_07505</name>
</gene>
<name>A0AB34PET8_9PORP</name>
<evidence type="ECO:0000256" key="3">
    <source>
        <dbReference type="ARBA" id="ARBA00024484"/>
    </source>
</evidence>
<sequence length="555" mass="62568">MIEQNLIALFAKSFAEHWDLPALTNYIEKNTYSYGELADRIAYYHLLFEELGLEPQDHIALMGKDTAEWGIVFLSVITYGAVVVPILQDFNPTDAAGIITHSDAKLIFVNRAIWETLPDSQLPEHLIAALEIQTGEVVADRTPEARLQGLEGRCAGRKASLYPQGYRREDIAYPEVPNDRLMVLNYTSGTTGFSKGVMLSGNNLAGNVTYAATLDLMYCGDRELCFLPLAHAYSCAFNLLTPMVVGAHVFLLGKIPSPRVVTQAFQDVRPNLIITVPLILEKIYREIIIPRLKQPALKALLRLPFVKAIVRRSIRRKMTHGMGGNFCEVIVGGAALNPEVESFLKRIGFPFTVGYGMTECGPLICYENHKHWALHSCGKPLKKIMQVRIDRGENPEAEVGEIQVRGENVCLGYYKREAETQALFTEDGWMHTGDLGTMDEQDNVYIKGRSKTMILGANGQNIYPEEIESKINLLPYVLESLVVERNSRLVALVVPNVEHIRRDGISREEATRLIEQSRKQLNEEVGSYEKITKFELREETFVKTPKQSIKRFMYQ</sequence>
<proteinExistence type="predicted"/>
<dbReference type="Gene3D" id="3.40.50.12780">
    <property type="entry name" value="N-terminal domain of ligase-like"/>
    <property type="match status" value="1"/>
</dbReference>
<comment type="caution">
    <text evidence="5">The sequence shown here is derived from an EMBL/GenBank/DDBJ whole genome shotgun (WGS) entry which is preliminary data.</text>
</comment>
<dbReference type="GO" id="GO:0016020">
    <property type="term" value="C:membrane"/>
    <property type="evidence" value="ECO:0007669"/>
    <property type="project" value="TreeGrafter"/>
</dbReference>
<dbReference type="PANTHER" id="PTHR43272">
    <property type="entry name" value="LONG-CHAIN-FATTY-ACID--COA LIGASE"/>
    <property type="match status" value="1"/>
</dbReference>
<dbReference type="AlphaFoldDB" id="A0AB34PET8"/>
<evidence type="ECO:0000313" key="5">
    <source>
        <dbReference type="EMBL" id="KGN94035.1"/>
    </source>
</evidence>
<comment type="catalytic activity">
    <reaction evidence="3">
        <text>a long-chain fatty acid + ATP + CoA = a long-chain fatty acyl-CoA + AMP + diphosphate</text>
        <dbReference type="Rhea" id="RHEA:15421"/>
        <dbReference type="ChEBI" id="CHEBI:30616"/>
        <dbReference type="ChEBI" id="CHEBI:33019"/>
        <dbReference type="ChEBI" id="CHEBI:57287"/>
        <dbReference type="ChEBI" id="CHEBI:57560"/>
        <dbReference type="ChEBI" id="CHEBI:83139"/>
        <dbReference type="ChEBI" id="CHEBI:456215"/>
        <dbReference type="EC" id="6.2.1.3"/>
    </reaction>
    <physiologicalReaction direction="left-to-right" evidence="3">
        <dbReference type="Rhea" id="RHEA:15422"/>
    </physiologicalReaction>
</comment>
<reference evidence="5 6" key="1">
    <citation type="submission" date="2014-08" db="EMBL/GenBank/DDBJ databases">
        <title>Porphyromonas crevioricanis strain:COT-253_OH1447 Genome sequencing.</title>
        <authorList>
            <person name="Wallis C."/>
            <person name="Deusch O."/>
            <person name="O'Flynn C."/>
            <person name="Davis I."/>
            <person name="Jospin G."/>
            <person name="Darling A.E."/>
            <person name="Coil D.A."/>
            <person name="Alexiev A."/>
            <person name="Horsfall A."/>
            <person name="Kirkwood N."/>
            <person name="Harris S."/>
            <person name="Eisen J.A."/>
        </authorList>
    </citation>
    <scope>NUCLEOTIDE SEQUENCE [LARGE SCALE GENOMIC DNA]</scope>
    <source>
        <strain evidence="6">COT-253 OH1447</strain>
    </source>
</reference>
<evidence type="ECO:0000313" key="6">
    <source>
        <dbReference type="Proteomes" id="UP000030136"/>
    </source>
</evidence>
<dbReference type="Pfam" id="PF00501">
    <property type="entry name" value="AMP-binding"/>
    <property type="match status" value="1"/>
</dbReference>
<dbReference type="GO" id="GO:0005524">
    <property type="term" value="F:ATP binding"/>
    <property type="evidence" value="ECO:0007669"/>
    <property type="project" value="UniProtKB-KW"/>
</dbReference>
<dbReference type="Pfam" id="PF23562">
    <property type="entry name" value="AMP-binding_C_3"/>
    <property type="match status" value="1"/>
</dbReference>
<dbReference type="EMBL" id="JQJC01000021">
    <property type="protein sequence ID" value="KGN94035.1"/>
    <property type="molecule type" value="Genomic_DNA"/>
</dbReference>
<keyword evidence="2" id="KW-0067">ATP-binding</keyword>
<dbReference type="PANTHER" id="PTHR43272:SF33">
    <property type="entry name" value="AMP-BINDING DOMAIN-CONTAINING PROTEIN-RELATED"/>
    <property type="match status" value="1"/>
</dbReference>